<dbReference type="Gene3D" id="3.40.50.2000">
    <property type="entry name" value="Glycogen Phosphorylase B"/>
    <property type="match status" value="3"/>
</dbReference>
<dbReference type="PANTHER" id="PTHR48047:SF182">
    <property type="entry name" value="GLYCOSYLTRANSFERASE"/>
    <property type="match status" value="1"/>
</dbReference>
<evidence type="ECO:0000313" key="5">
    <source>
        <dbReference type="Proteomes" id="UP000541444"/>
    </source>
</evidence>
<evidence type="ECO:0000256" key="1">
    <source>
        <dbReference type="ARBA" id="ARBA00009995"/>
    </source>
</evidence>
<gene>
    <name evidence="4" type="ORF">GIB67_017239</name>
</gene>
<dbReference type="PANTHER" id="PTHR48047">
    <property type="entry name" value="GLYCOSYLTRANSFERASE"/>
    <property type="match status" value="1"/>
</dbReference>
<evidence type="ECO:0000313" key="4">
    <source>
        <dbReference type="EMBL" id="KAF6167744.1"/>
    </source>
</evidence>
<organism evidence="4 5">
    <name type="scientific">Kingdonia uniflora</name>
    <dbReference type="NCBI Taxonomy" id="39325"/>
    <lineage>
        <taxon>Eukaryota</taxon>
        <taxon>Viridiplantae</taxon>
        <taxon>Streptophyta</taxon>
        <taxon>Embryophyta</taxon>
        <taxon>Tracheophyta</taxon>
        <taxon>Spermatophyta</taxon>
        <taxon>Magnoliopsida</taxon>
        <taxon>Ranunculales</taxon>
        <taxon>Circaeasteraceae</taxon>
        <taxon>Kingdonia</taxon>
    </lineage>
</organism>
<reference evidence="4 5" key="1">
    <citation type="journal article" date="2020" name="IScience">
        <title>Genome Sequencing of the Endangered Kingdonia uniflora (Circaeasteraceae, Ranunculales) Reveals Potential Mechanisms of Evolutionary Specialization.</title>
        <authorList>
            <person name="Sun Y."/>
            <person name="Deng T."/>
            <person name="Zhang A."/>
            <person name="Moore M.J."/>
            <person name="Landis J.B."/>
            <person name="Lin N."/>
            <person name="Zhang H."/>
            <person name="Zhang X."/>
            <person name="Huang J."/>
            <person name="Zhang X."/>
            <person name="Sun H."/>
            <person name="Wang H."/>
        </authorList>
    </citation>
    <scope>NUCLEOTIDE SEQUENCE [LARGE SCALE GENOMIC DNA]</scope>
    <source>
        <strain evidence="4">TB1705</strain>
        <tissue evidence="4">Leaf</tissue>
    </source>
</reference>
<dbReference type="CDD" id="cd03784">
    <property type="entry name" value="GT1_Gtf-like"/>
    <property type="match status" value="1"/>
</dbReference>
<feature type="signal peptide" evidence="3">
    <location>
        <begin position="1"/>
        <end position="20"/>
    </location>
</feature>
<dbReference type="OrthoDB" id="5835829at2759"/>
<evidence type="ECO:0000256" key="2">
    <source>
        <dbReference type="ARBA" id="ARBA00022679"/>
    </source>
</evidence>
<dbReference type="InterPro" id="IPR002213">
    <property type="entry name" value="UDP_glucos_trans"/>
</dbReference>
<dbReference type="GO" id="GO:0035251">
    <property type="term" value="F:UDP-glucosyltransferase activity"/>
    <property type="evidence" value="ECO:0007669"/>
    <property type="project" value="TreeGrafter"/>
</dbReference>
<keyword evidence="5" id="KW-1185">Reference proteome</keyword>
<protein>
    <submittedName>
        <fullName evidence="4">Uncharacterized protein</fullName>
    </submittedName>
</protein>
<comment type="caution">
    <text evidence="4">The sequence shown here is derived from an EMBL/GenBank/DDBJ whole genome shotgun (WGS) entry which is preliminary data.</text>
</comment>
<sequence>MASRKHHQLHFILFPLMAQGHLIPMVDIAKLFAQSGVIVTIVATPHNISRFKNIVDRAVESGLPIRILQLRFQCEEVGLPEGCENLDHLPSRDLVRDTITSESDLVVVPGLPDRIGIRAAHLPWSLYTSPTDMKELIDQARKAELTAYGVVVNSFHDLELRYVGEYKKAKGNKVWCLGPVSLCNKEAIDKVDRGKKMSIDEHQCLKWLNSRDPNSVIYVCLGSLCRLITSQFIEIGLGLEASRCPFVWVIRDDERYSDLEKRLSEEQFEERTKDRGLIIRGWAPQVLILMH</sequence>
<keyword evidence="2" id="KW-0808">Transferase</keyword>
<proteinExistence type="inferred from homology"/>
<evidence type="ECO:0000256" key="3">
    <source>
        <dbReference type="SAM" id="SignalP"/>
    </source>
</evidence>
<dbReference type="AlphaFoldDB" id="A0A7J7NL98"/>
<feature type="chain" id="PRO_5029740401" evidence="3">
    <location>
        <begin position="21"/>
        <end position="291"/>
    </location>
</feature>
<comment type="similarity">
    <text evidence="1">Belongs to the UDP-glycosyltransferase family.</text>
</comment>
<keyword evidence="3" id="KW-0732">Signal</keyword>
<dbReference type="Proteomes" id="UP000541444">
    <property type="component" value="Unassembled WGS sequence"/>
</dbReference>
<dbReference type="EMBL" id="JACGCM010000719">
    <property type="protein sequence ID" value="KAF6167744.1"/>
    <property type="molecule type" value="Genomic_DNA"/>
</dbReference>
<name>A0A7J7NL98_9MAGN</name>
<accession>A0A7J7NL98</accession>
<dbReference type="SUPFAM" id="SSF53756">
    <property type="entry name" value="UDP-Glycosyltransferase/glycogen phosphorylase"/>
    <property type="match status" value="1"/>
</dbReference>